<evidence type="ECO:0000313" key="3">
    <source>
        <dbReference type="EMBL" id="KAG2563678.1"/>
    </source>
</evidence>
<evidence type="ECO:0000259" key="2">
    <source>
        <dbReference type="PROSITE" id="PS50011"/>
    </source>
</evidence>
<dbReference type="EMBL" id="CM029051">
    <property type="protein sequence ID" value="KAG2563678.1"/>
    <property type="molecule type" value="Genomic_DNA"/>
</dbReference>
<evidence type="ECO:0000313" key="4">
    <source>
        <dbReference type="Proteomes" id="UP000823388"/>
    </source>
</evidence>
<reference evidence="3" key="1">
    <citation type="submission" date="2020-05" db="EMBL/GenBank/DDBJ databases">
        <title>WGS assembly of Panicum virgatum.</title>
        <authorList>
            <person name="Lovell J.T."/>
            <person name="Jenkins J."/>
            <person name="Shu S."/>
            <person name="Juenger T.E."/>
            <person name="Schmutz J."/>
        </authorList>
    </citation>
    <scope>NUCLEOTIDE SEQUENCE</scope>
    <source>
        <strain evidence="3">AP13</strain>
    </source>
</reference>
<sequence length="359" mass="38779">MVLTACSALIIICKKRIHFKNRRLDPPCKELTKISYSDIADATNEFSSDNLVGSGQFGTVYKATFKFEAHPDPVAVKVFKLDQLGAPKTFAECEALRNTRHRNLIRVISLCSSLDQTGNEFKALILEYMGNGTLESWLHSSKVDTQENKRTGRMLNLGSRILVAVDIAAALDYLHNMVAHVSDFGLAKFLHGRDSSARVMSSINIAGPRGSIGYIAPDWRSRLSTAGDVYSYGVILLEMITGRRPTDGPFEGGLSLRGLVEAVLPQNVGEVLDSSLLLLAPHHDGAGEVEAAGRRGSDGCYEDRAALGVRSCVERLAELGLKCAADSPGDRPAIGRVYAEVVAVREAFSSAMEVSAAHG</sequence>
<protein>
    <recommendedName>
        <fullName evidence="2">Protein kinase domain-containing protein</fullName>
    </recommendedName>
</protein>
<dbReference type="Gene3D" id="1.10.510.10">
    <property type="entry name" value="Transferase(Phosphotransferase) domain 1"/>
    <property type="match status" value="1"/>
</dbReference>
<dbReference type="InterPro" id="IPR011009">
    <property type="entry name" value="Kinase-like_dom_sf"/>
</dbReference>
<dbReference type="GO" id="GO:0005524">
    <property type="term" value="F:ATP binding"/>
    <property type="evidence" value="ECO:0007669"/>
    <property type="project" value="UniProtKB-UniRule"/>
</dbReference>
<dbReference type="FunFam" id="3.30.200.20:FF:000432">
    <property type="entry name" value="LRR receptor-like serine/threonine-protein kinase EFR"/>
    <property type="match status" value="1"/>
</dbReference>
<comment type="caution">
    <text evidence="3">The sequence shown here is derived from an EMBL/GenBank/DDBJ whole genome shotgun (WGS) entry which is preliminary data.</text>
</comment>
<dbReference type="PANTHER" id="PTHR48055">
    <property type="entry name" value="LEUCINE-RICH REPEAT RECEPTOR PROTEIN KINASE EMS1"/>
    <property type="match status" value="1"/>
</dbReference>
<gene>
    <name evidence="3" type="ORF">PVAP13_8KG059618</name>
</gene>
<feature type="binding site" evidence="1">
    <location>
        <position position="77"/>
    </location>
    <ligand>
        <name>ATP</name>
        <dbReference type="ChEBI" id="CHEBI:30616"/>
    </ligand>
</feature>
<feature type="domain" description="Protein kinase" evidence="2">
    <location>
        <begin position="46"/>
        <end position="348"/>
    </location>
</feature>
<organism evidence="3 4">
    <name type="scientific">Panicum virgatum</name>
    <name type="common">Blackwell switchgrass</name>
    <dbReference type="NCBI Taxonomy" id="38727"/>
    <lineage>
        <taxon>Eukaryota</taxon>
        <taxon>Viridiplantae</taxon>
        <taxon>Streptophyta</taxon>
        <taxon>Embryophyta</taxon>
        <taxon>Tracheophyta</taxon>
        <taxon>Spermatophyta</taxon>
        <taxon>Magnoliopsida</taxon>
        <taxon>Liliopsida</taxon>
        <taxon>Poales</taxon>
        <taxon>Poaceae</taxon>
        <taxon>PACMAD clade</taxon>
        <taxon>Panicoideae</taxon>
        <taxon>Panicodae</taxon>
        <taxon>Paniceae</taxon>
        <taxon>Panicinae</taxon>
        <taxon>Panicum</taxon>
        <taxon>Panicum sect. Hiantes</taxon>
    </lineage>
</organism>
<name>A0A8T0PRV8_PANVG</name>
<dbReference type="InterPro" id="IPR001245">
    <property type="entry name" value="Ser-Thr/Tyr_kinase_cat_dom"/>
</dbReference>
<keyword evidence="4" id="KW-1185">Reference proteome</keyword>
<dbReference type="SUPFAM" id="SSF56112">
    <property type="entry name" value="Protein kinase-like (PK-like)"/>
    <property type="match status" value="1"/>
</dbReference>
<dbReference type="Proteomes" id="UP000823388">
    <property type="component" value="Chromosome 8K"/>
</dbReference>
<accession>A0A8T0PRV8</accession>
<dbReference type="Gene3D" id="3.30.200.20">
    <property type="entry name" value="Phosphorylase Kinase, domain 1"/>
    <property type="match status" value="1"/>
</dbReference>
<proteinExistence type="predicted"/>
<dbReference type="GO" id="GO:0004672">
    <property type="term" value="F:protein kinase activity"/>
    <property type="evidence" value="ECO:0007669"/>
    <property type="project" value="InterPro"/>
</dbReference>
<keyword evidence="1" id="KW-0547">Nucleotide-binding</keyword>
<dbReference type="InterPro" id="IPR017441">
    <property type="entry name" value="Protein_kinase_ATP_BS"/>
</dbReference>
<evidence type="ECO:0000256" key="1">
    <source>
        <dbReference type="PROSITE-ProRule" id="PRU10141"/>
    </source>
</evidence>
<dbReference type="InterPro" id="IPR051564">
    <property type="entry name" value="LRR_receptor-like_kinase"/>
</dbReference>
<dbReference type="GO" id="GO:0016020">
    <property type="term" value="C:membrane"/>
    <property type="evidence" value="ECO:0007669"/>
    <property type="project" value="TreeGrafter"/>
</dbReference>
<dbReference type="PANTHER" id="PTHR48055:SF48">
    <property type="entry name" value="PROTEIN KINASE DOMAIN-CONTAINING PROTEIN"/>
    <property type="match status" value="1"/>
</dbReference>
<dbReference type="Pfam" id="PF07714">
    <property type="entry name" value="PK_Tyr_Ser-Thr"/>
    <property type="match status" value="1"/>
</dbReference>
<dbReference type="PROSITE" id="PS50011">
    <property type="entry name" value="PROTEIN_KINASE_DOM"/>
    <property type="match status" value="1"/>
</dbReference>
<dbReference type="InterPro" id="IPR000719">
    <property type="entry name" value="Prot_kinase_dom"/>
</dbReference>
<dbReference type="PROSITE" id="PS00107">
    <property type="entry name" value="PROTEIN_KINASE_ATP"/>
    <property type="match status" value="1"/>
</dbReference>
<dbReference type="AlphaFoldDB" id="A0A8T0PRV8"/>
<keyword evidence="1" id="KW-0067">ATP-binding</keyword>